<reference evidence="8 9" key="1">
    <citation type="journal article" date="2024" name="Plant J.">
        <title>Genome sequences and population genomics reveal climatic adaptation and genomic divergence between two closely related sweetgum species.</title>
        <authorList>
            <person name="Xu W.Q."/>
            <person name="Ren C.Q."/>
            <person name="Zhang X.Y."/>
            <person name="Comes H.P."/>
            <person name="Liu X.H."/>
            <person name="Li Y.G."/>
            <person name="Kettle C.J."/>
            <person name="Jalonen R."/>
            <person name="Gaisberger H."/>
            <person name="Ma Y.Z."/>
            <person name="Qiu Y.X."/>
        </authorList>
    </citation>
    <scope>NUCLEOTIDE SEQUENCE [LARGE SCALE GENOMIC DNA]</scope>
    <source>
        <strain evidence="8">Hangzhou</strain>
    </source>
</reference>
<dbReference type="InterPro" id="IPR022712">
    <property type="entry name" value="Beta_Casp"/>
</dbReference>
<dbReference type="InterPro" id="IPR036866">
    <property type="entry name" value="RibonucZ/Hydroxyglut_hydro"/>
</dbReference>
<dbReference type="Pfam" id="PF16661">
    <property type="entry name" value="Lactamase_B_6"/>
    <property type="match status" value="1"/>
</dbReference>
<dbReference type="GO" id="GO:0005737">
    <property type="term" value="C:cytoplasm"/>
    <property type="evidence" value="ECO:0007669"/>
    <property type="project" value="UniProtKB-SubCell"/>
</dbReference>
<dbReference type="SMART" id="SM01027">
    <property type="entry name" value="Beta-Casp"/>
    <property type="match status" value="1"/>
</dbReference>
<proteinExistence type="inferred from homology"/>
<evidence type="ECO:0000256" key="4">
    <source>
        <dbReference type="ARBA" id="ARBA00022490"/>
    </source>
</evidence>
<protein>
    <recommendedName>
        <fullName evidence="7">Beta-Casp domain-containing protein</fullName>
    </recommendedName>
</protein>
<dbReference type="GO" id="GO:0032039">
    <property type="term" value="C:integrator complex"/>
    <property type="evidence" value="ECO:0007669"/>
    <property type="project" value="InterPro"/>
</dbReference>
<dbReference type="SUPFAM" id="SSF56281">
    <property type="entry name" value="Metallo-hydrolase/oxidoreductase"/>
    <property type="match status" value="1"/>
</dbReference>
<evidence type="ECO:0000256" key="1">
    <source>
        <dbReference type="ARBA" id="ARBA00004123"/>
    </source>
</evidence>
<keyword evidence="4" id="KW-0963">Cytoplasm</keyword>
<dbReference type="Gene3D" id="3.60.15.10">
    <property type="entry name" value="Ribonuclease Z/Hydroxyacylglutathione hydrolase-like"/>
    <property type="match status" value="1"/>
</dbReference>
<dbReference type="Proteomes" id="UP001415857">
    <property type="component" value="Unassembled WGS sequence"/>
</dbReference>
<dbReference type="GO" id="GO:0034472">
    <property type="term" value="P:snRNA 3'-end processing"/>
    <property type="evidence" value="ECO:0007669"/>
    <property type="project" value="TreeGrafter"/>
</dbReference>
<gene>
    <name evidence="8" type="ORF">L1049_011636</name>
</gene>
<name>A0AAP0RS68_LIQFO</name>
<feature type="transmembrane region" description="Helical" evidence="6">
    <location>
        <begin position="95"/>
        <end position="119"/>
    </location>
</feature>
<organism evidence="8 9">
    <name type="scientific">Liquidambar formosana</name>
    <name type="common">Formosan gum</name>
    <dbReference type="NCBI Taxonomy" id="63359"/>
    <lineage>
        <taxon>Eukaryota</taxon>
        <taxon>Viridiplantae</taxon>
        <taxon>Streptophyta</taxon>
        <taxon>Embryophyta</taxon>
        <taxon>Tracheophyta</taxon>
        <taxon>Spermatophyta</taxon>
        <taxon>Magnoliopsida</taxon>
        <taxon>eudicotyledons</taxon>
        <taxon>Gunneridae</taxon>
        <taxon>Pentapetalae</taxon>
        <taxon>Saxifragales</taxon>
        <taxon>Altingiaceae</taxon>
        <taxon>Liquidambar</taxon>
    </lineage>
</organism>
<evidence type="ECO:0000313" key="9">
    <source>
        <dbReference type="Proteomes" id="UP001415857"/>
    </source>
</evidence>
<keyword evidence="6" id="KW-0472">Membrane</keyword>
<dbReference type="EMBL" id="JBBPBK010000006">
    <property type="protein sequence ID" value="KAK9283394.1"/>
    <property type="molecule type" value="Genomic_DNA"/>
</dbReference>
<evidence type="ECO:0000259" key="7">
    <source>
        <dbReference type="SMART" id="SM01027"/>
    </source>
</evidence>
<evidence type="ECO:0000313" key="8">
    <source>
        <dbReference type="EMBL" id="KAK9283394.1"/>
    </source>
</evidence>
<evidence type="ECO:0000256" key="3">
    <source>
        <dbReference type="ARBA" id="ARBA00006861"/>
    </source>
</evidence>
<comment type="caution">
    <text evidence="8">The sequence shown here is derived from an EMBL/GenBank/DDBJ whole genome shotgun (WGS) entry which is preliminary data.</text>
</comment>
<keyword evidence="5" id="KW-0539">Nucleus</keyword>
<keyword evidence="6" id="KW-1133">Transmembrane helix</keyword>
<evidence type="ECO:0000256" key="5">
    <source>
        <dbReference type="ARBA" id="ARBA00023242"/>
    </source>
</evidence>
<dbReference type="InterPro" id="IPR001279">
    <property type="entry name" value="Metallo-B-lactamas"/>
</dbReference>
<dbReference type="InterPro" id="IPR027074">
    <property type="entry name" value="Integrator_9su"/>
</dbReference>
<dbReference type="PANTHER" id="PTHR46094:SF1">
    <property type="entry name" value="INTEGRATOR COMPLEX SUBUNIT 9"/>
    <property type="match status" value="1"/>
</dbReference>
<keyword evidence="6" id="KW-0812">Transmembrane</keyword>
<dbReference type="PANTHER" id="PTHR46094">
    <property type="entry name" value="INTEGRATOR COMPLEX SUBUNIT 9"/>
    <property type="match status" value="1"/>
</dbReference>
<comment type="similarity">
    <text evidence="3">Belongs to the metallo-beta-lactamase superfamily. RNA-metabolizing metallo-beta-lactamase-like family. INTS9 subfamily.</text>
</comment>
<dbReference type="Gene3D" id="3.40.50.10890">
    <property type="match status" value="1"/>
</dbReference>
<sequence>MKFTCLSRGGGFHFPPCHIVDVCGFRVLLDCPLDLSALTIFSPIPTDFCAMVDEESRDCSDYTSLAQKRLKTEKLLDAKSLICGEPWYKFVNNLLLWNVSFIDIVLISSPMGMLGLPFLTRMKGFSGKIYVTEAAARLGQLMMEDLISMHMEFRQFYGAESGFPHWLKWEELEMLPSALTEIALGKDGMELGGWMPLYSADDVKDCMQKVKGLKYAEEVCYNGTLVIKAFSSGLEIGACNWTIHGPQRNIACVSSSIFVSTHAMNFDYRALQGSDMILYSDFSSLNVMEDVEDNNNDNSAQTDTNFLALSNDTENWEEFAESLLNTDESFKEMEKLAFICSCAVDAVKAGGSVLIPIGRLGIVLQLLEQISLCQESSALKVPIFMISSVAEELLAFTNIVPEWLCKQRQEKLFSGEPLFAHVELVKGKKLHFSPAIHSSQLLTIWQEPCIVFSPHWSLRLGPVVHLLRRWCGDQNSLLVMEEGVNAELALLPFKPVRMKVLQCSFLSGIKLQKIQPLLKTLQPKLVLFPEDLRQRIMSMNTELFSFNYYPENETLRIPSLKGSLELEIATDVASQLHWKRLKQENINITRLEGDLFMYHSKHQLLSGNEQVGSSQIRPLLHWGSLDLKRLLTVLQNMGINGSVEQGMTYTESESASLVHIFEPNKALIEVRATSTVVSAATEALASLIFKAINSILDGI</sequence>
<dbReference type="Pfam" id="PF10996">
    <property type="entry name" value="Beta-Casp"/>
    <property type="match status" value="1"/>
</dbReference>
<evidence type="ECO:0000256" key="2">
    <source>
        <dbReference type="ARBA" id="ARBA00004496"/>
    </source>
</evidence>
<feature type="domain" description="Beta-Casp" evidence="7">
    <location>
        <begin position="363"/>
        <end position="489"/>
    </location>
</feature>
<accession>A0AAP0RS68</accession>
<evidence type="ECO:0000256" key="6">
    <source>
        <dbReference type="SAM" id="Phobius"/>
    </source>
</evidence>
<comment type="subcellular location">
    <subcellularLocation>
        <location evidence="2">Cytoplasm</location>
    </subcellularLocation>
    <subcellularLocation>
        <location evidence="1">Nucleus</location>
    </subcellularLocation>
</comment>
<keyword evidence="9" id="KW-1185">Reference proteome</keyword>
<dbReference type="AlphaFoldDB" id="A0AAP0RS68"/>